<evidence type="ECO:0000256" key="3">
    <source>
        <dbReference type="ARBA" id="ARBA00023002"/>
    </source>
</evidence>
<dbReference type="Pfam" id="PF02780">
    <property type="entry name" value="Transketolase_C"/>
    <property type="match status" value="1"/>
</dbReference>
<evidence type="ECO:0000256" key="4">
    <source>
        <dbReference type="ARBA" id="ARBA00023052"/>
    </source>
</evidence>
<organism evidence="6 7">
    <name type="scientific">Rubricoccus marinus</name>
    <dbReference type="NCBI Taxonomy" id="716817"/>
    <lineage>
        <taxon>Bacteria</taxon>
        <taxon>Pseudomonadati</taxon>
        <taxon>Rhodothermota</taxon>
        <taxon>Rhodothermia</taxon>
        <taxon>Rhodothermales</taxon>
        <taxon>Rubricoccaceae</taxon>
        <taxon>Rubricoccus</taxon>
    </lineage>
</organism>
<keyword evidence="3" id="KW-0560">Oxidoreductase</keyword>
<dbReference type="CDD" id="cd07036">
    <property type="entry name" value="TPP_PYR_E1-PDHc-beta_like"/>
    <property type="match status" value="1"/>
</dbReference>
<dbReference type="InterPro" id="IPR001017">
    <property type="entry name" value="DH_E1"/>
</dbReference>
<comment type="caution">
    <text evidence="6">The sequence shown here is derived from an EMBL/GenBank/DDBJ whole genome shotgun (WGS) entry which is preliminary data.</text>
</comment>
<sequence>MEPVFDTALIAAEAPTDPLALYRALKLPRTVEEKMLRLIRQNRISKWFSGYGQEAIAVGVASGLEERDWLLPMHRNLGVWTTRGVELPRLFCQLMGREGGFTNGRDRTFHFGLPEKRIVGMISHLAAMLPVADGLGLAAQMNGSGAVAAAFVGEGATREGEFHEALSLAGTWNLPVLFIVENNGYGLSTPTADALPVEDVAEAAAGYGMPGYIVDGNDVLAVRSIVKTVADRARDGGGPALLEMKTFRMRGHEEASGTKYVPDDLFDLWRYRDPVLRLRQRLLDAGTPESDLDAIDADLAAQIEDVAEWALTQPECVSTTEREHGALFAPHASREVAAGGTQEARFIDAVSAGLGDAMEADETVLVMGQDVAEYGGVFKVTEGFLERFGADRVRNTPIIENGALGCAMGLALDGFKPVVEMQYADFISCGFNQIVNNLATTHYRWGSPLNVTIRAPFGGGIGAGPFHSQSPEAWFCHVPGLKVVVPGTPQDAKGLLRAAIEDPNPVLVFEHKKLYRSLRGAVASGEVVTPIGTARIAREGEDLTLVTWGVGLVWAEAEAERQRLQSGASVEVIDLRTLVPWDREAVLASVEKTGRLIVLHEATRTGGFGAEIAAEIAEAAFAHLDAPPVRIGGADLPIAFSKQIENEVYTAESRLSAAIERTLSY</sequence>
<keyword evidence="7" id="KW-1185">Reference proteome</keyword>
<evidence type="ECO:0000259" key="5">
    <source>
        <dbReference type="SMART" id="SM00861"/>
    </source>
</evidence>
<evidence type="ECO:0000313" key="6">
    <source>
        <dbReference type="EMBL" id="OZC02508.1"/>
    </source>
</evidence>
<dbReference type="PANTHER" id="PTHR43257">
    <property type="entry name" value="PYRUVATE DEHYDROGENASE E1 COMPONENT BETA SUBUNIT"/>
    <property type="match status" value="1"/>
</dbReference>
<dbReference type="FunFam" id="3.40.50.970:FF:000001">
    <property type="entry name" value="Pyruvate dehydrogenase E1 beta subunit"/>
    <property type="match status" value="1"/>
</dbReference>
<evidence type="ECO:0000256" key="2">
    <source>
        <dbReference type="ARBA" id="ARBA00003906"/>
    </source>
</evidence>
<proteinExistence type="predicted"/>
<dbReference type="Gene3D" id="3.40.50.970">
    <property type="match status" value="2"/>
</dbReference>
<dbReference type="FunFam" id="3.40.50.920:FF:000001">
    <property type="entry name" value="Pyruvate dehydrogenase E1 beta subunit"/>
    <property type="match status" value="1"/>
</dbReference>
<dbReference type="Pfam" id="PF02779">
    <property type="entry name" value="Transket_pyr"/>
    <property type="match status" value="1"/>
</dbReference>
<dbReference type="PANTHER" id="PTHR43257:SF2">
    <property type="entry name" value="PYRUVATE DEHYDROGENASE E1 COMPONENT SUBUNIT BETA"/>
    <property type="match status" value="1"/>
</dbReference>
<dbReference type="InterPro" id="IPR005475">
    <property type="entry name" value="Transketolase-like_Pyr-bd"/>
</dbReference>
<dbReference type="GO" id="GO:0016624">
    <property type="term" value="F:oxidoreductase activity, acting on the aldehyde or oxo group of donors, disulfide as acceptor"/>
    <property type="evidence" value="ECO:0007669"/>
    <property type="project" value="InterPro"/>
</dbReference>
<dbReference type="EMBL" id="MQWB01000001">
    <property type="protein sequence ID" value="OZC02508.1"/>
    <property type="molecule type" value="Genomic_DNA"/>
</dbReference>
<dbReference type="SMART" id="SM00861">
    <property type="entry name" value="Transket_pyr"/>
    <property type="match status" value="1"/>
</dbReference>
<comment type="function">
    <text evidence="2">E1 component of the 2-oxoglutarate dehydrogenase (OGDH) complex which catalyzes the decarboxylation of 2-oxoglutarate, the first step in the conversion of 2-oxoglutarate to succinyl-CoA and CO(2).</text>
</comment>
<dbReference type="SUPFAM" id="SSF52922">
    <property type="entry name" value="TK C-terminal domain-like"/>
    <property type="match status" value="1"/>
</dbReference>
<dbReference type="InterPro" id="IPR029061">
    <property type="entry name" value="THDP-binding"/>
</dbReference>
<dbReference type="CDD" id="cd02000">
    <property type="entry name" value="TPP_E1_PDC_ADC_BCADC"/>
    <property type="match status" value="1"/>
</dbReference>
<comment type="cofactor">
    <cofactor evidence="1">
        <name>thiamine diphosphate</name>
        <dbReference type="ChEBI" id="CHEBI:58937"/>
    </cofactor>
</comment>
<reference evidence="6 7" key="1">
    <citation type="submission" date="2016-11" db="EMBL/GenBank/DDBJ databases">
        <title>Study of marine rhodopsin-containing bacteria.</title>
        <authorList>
            <person name="Yoshizawa S."/>
            <person name="Kumagai Y."/>
            <person name="Kogure K."/>
        </authorList>
    </citation>
    <scope>NUCLEOTIDE SEQUENCE [LARGE SCALE GENOMIC DNA]</scope>
    <source>
        <strain evidence="6 7">SG-29</strain>
    </source>
</reference>
<dbReference type="InParanoid" id="A0A259TY51"/>
<evidence type="ECO:0000256" key="1">
    <source>
        <dbReference type="ARBA" id="ARBA00001964"/>
    </source>
</evidence>
<dbReference type="Proteomes" id="UP000216446">
    <property type="component" value="Unassembled WGS sequence"/>
</dbReference>
<dbReference type="AlphaFoldDB" id="A0A259TY51"/>
<dbReference type="SUPFAM" id="SSF52518">
    <property type="entry name" value="Thiamin diphosphate-binding fold (THDP-binding)"/>
    <property type="match status" value="2"/>
</dbReference>
<dbReference type="InterPro" id="IPR009014">
    <property type="entry name" value="Transketo_C/PFOR_II"/>
</dbReference>
<evidence type="ECO:0000313" key="7">
    <source>
        <dbReference type="Proteomes" id="UP000216446"/>
    </source>
</evidence>
<gene>
    <name evidence="6" type="ORF">BSZ36_05670</name>
</gene>
<protein>
    <submittedName>
        <fullName evidence="6">Dehydrogenase</fullName>
    </submittedName>
</protein>
<dbReference type="Pfam" id="PF00676">
    <property type="entry name" value="E1_dh"/>
    <property type="match status" value="1"/>
</dbReference>
<name>A0A259TY51_9BACT</name>
<dbReference type="Gene3D" id="3.40.50.920">
    <property type="match status" value="1"/>
</dbReference>
<dbReference type="InterPro" id="IPR033248">
    <property type="entry name" value="Transketolase_C"/>
</dbReference>
<keyword evidence="4" id="KW-0786">Thiamine pyrophosphate</keyword>
<accession>A0A259TY51</accession>
<feature type="domain" description="Transketolase-like pyrimidine-binding" evidence="5">
    <location>
        <begin position="344"/>
        <end position="517"/>
    </location>
</feature>
<dbReference type="RefSeq" id="WP_218827572.1">
    <property type="nucleotide sequence ID" value="NZ_MQWB01000001.1"/>
</dbReference>